<dbReference type="Gene3D" id="1.20.58.220">
    <property type="entry name" value="Phosphate transport system protein phou homolog 2, domain 2"/>
    <property type="match status" value="1"/>
</dbReference>
<organism evidence="1">
    <name type="scientific">invertebrate metagenome</name>
    <dbReference type="NCBI Taxonomy" id="1711999"/>
    <lineage>
        <taxon>unclassified sequences</taxon>
        <taxon>metagenomes</taxon>
        <taxon>organismal metagenomes</taxon>
    </lineage>
</organism>
<dbReference type="EMBL" id="NSIT01000033">
    <property type="protein sequence ID" value="PJE80072.1"/>
    <property type="molecule type" value="Genomic_DNA"/>
</dbReference>
<dbReference type="InterPro" id="IPR038078">
    <property type="entry name" value="PhoU-like_sf"/>
</dbReference>
<dbReference type="AlphaFoldDB" id="A0A2H9TA14"/>
<evidence type="ECO:0000313" key="1">
    <source>
        <dbReference type="EMBL" id="PJE80072.1"/>
    </source>
</evidence>
<accession>A0A2H9TA14</accession>
<name>A0A2H9TA14_9ZZZZ</name>
<comment type="caution">
    <text evidence="1">The sequence shown here is derived from an EMBL/GenBank/DDBJ whole genome shotgun (WGS) entry which is preliminary data.</text>
</comment>
<sequence length="197" mass="23002">MLEALELLGKQLNSIYLEKQPHSGRPFWLTELPWQTEHEEQEVILRLQRPFLMDRPKESIVHLIQTQSYLAHLIFRTAERLSYPVSPMPNAMSNALKLLCYAFNDACQLLQDRVKHMDALHHARYRKEHARALRHLYQQQALHGKRIETASHQLRHALAEENGSLSSLDSVMLMLTLDDLCEIMGRIRALLTSLQQY</sequence>
<proteinExistence type="predicted"/>
<reference evidence="1" key="1">
    <citation type="journal article" date="2017" name="Appl. Environ. Microbiol.">
        <title>Molecular characterization of an Endozoicomonas-like organism causing infection in king scallop Pecten maximus L.</title>
        <authorList>
            <person name="Cano I."/>
            <person name="van Aerle R."/>
            <person name="Ross S."/>
            <person name="Verner-Jeffreys D.W."/>
            <person name="Paley R.K."/>
            <person name="Rimmer G."/>
            <person name="Ryder D."/>
            <person name="Hooper P."/>
            <person name="Stone D."/>
            <person name="Feist S.W."/>
        </authorList>
    </citation>
    <scope>NUCLEOTIDE SEQUENCE</scope>
</reference>
<protein>
    <submittedName>
        <fullName evidence="1">Uncharacterized protein</fullName>
    </submittedName>
</protein>
<gene>
    <name evidence="1" type="ORF">CI610_00929</name>
</gene>